<dbReference type="Gene3D" id="1.10.510.10">
    <property type="entry name" value="Transferase(Phosphotransferase) domain 1"/>
    <property type="match status" value="1"/>
</dbReference>
<dbReference type="GO" id="GO:0004707">
    <property type="term" value="F:MAP kinase activity"/>
    <property type="evidence" value="ECO:0007669"/>
    <property type="project" value="UniProtKB-EC"/>
</dbReference>
<dbReference type="InterPro" id="IPR011009">
    <property type="entry name" value="Kinase-like_dom_sf"/>
</dbReference>
<protein>
    <recommendedName>
        <fullName evidence="2 10">Mitogen-activated protein kinase</fullName>
        <ecNumber evidence="2 10">2.7.11.24</ecNumber>
    </recommendedName>
</protein>
<dbReference type="PROSITE" id="PS00107">
    <property type="entry name" value="PROTEIN_KINASE_ATP"/>
    <property type="match status" value="1"/>
</dbReference>
<feature type="compositionally biased region" description="Polar residues" evidence="11">
    <location>
        <begin position="398"/>
        <end position="407"/>
    </location>
</feature>
<evidence type="ECO:0000313" key="14">
    <source>
        <dbReference type="Proteomes" id="UP001194580"/>
    </source>
</evidence>
<comment type="caution">
    <text evidence="13">The sequence shown here is derived from an EMBL/GenBank/DDBJ whole genome shotgun (WGS) entry which is preliminary data.</text>
</comment>
<sequence length="426" mass="48150">MPTHSFPVLNQQFIVDTKYQFIREIGQGAYGVVCAAKNTQTGEDVAIKKVTKVFEKAILAKRALREVKLLRHFAGHENITSILDMDIINVMDFNEIYLVQELMEADLHQIIRSEQPLTDAHFQYFVYQICRGLKYIHSANVLHRDLKPGNLLVNADCELKICDFGLARGFSDDAESNVGFMTEYVATRWYRAPEIMLSFQSYTKAIDMWSVGCIFAEMLGGKPLFKGRDYVDQLNQILQILGTPDEATLRRVGTYIRSLPRMPTIHFQQLYPRASPLAIDLLEKLLNFDPAARITVEQALAHPYLAAYHEEDDEPVHEKAFDFQFEVTDRIDEMKRLIAQEVMSFKASKEQALGTHGGLRRAASLSAADRNATTSAAKEIPRNASQREPAIAEEAAPNHQQHASSSAMEVDEDLERELSGQQAVRA</sequence>
<keyword evidence="10" id="KW-0460">Magnesium</keyword>
<dbReference type="PROSITE" id="PS50011">
    <property type="entry name" value="PROTEIN_KINASE_DOM"/>
    <property type="match status" value="1"/>
</dbReference>
<evidence type="ECO:0000256" key="11">
    <source>
        <dbReference type="SAM" id="MobiDB-lite"/>
    </source>
</evidence>
<keyword evidence="5 8" id="KW-0547">Nucleotide-binding</keyword>
<evidence type="ECO:0000256" key="3">
    <source>
        <dbReference type="ARBA" id="ARBA00022527"/>
    </source>
</evidence>
<keyword evidence="6 10" id="KW-0418">Kinase</keyword>
<evidence type="ECO:0000256" key="1">
    <source>
        <dbReference type="ARBA" id="ARBA00008832"/>
    </source>
</evidence>
<feature type="region of interest" description="Disordered" evidence="11">
    <location>
        <begin position="356"/>
        <end position="426"/>
    </location>
</feature>
<evidence type="ECO:0000256" key="8">
    <source>
        <dbReference type="PROSITE-ProRule" id="PRU10141"/>
    </source>
</evidence>
<comment type="cofactor">
    <cofactor evidence="10">
        <name>Mg(2+)</name>
        <dbReference type="ChEBI" id="CHEBI:18420"/>
    </cofactor>
</comment>
<dbReference type="PROSITE" id="PS00108">
    <property type="entry name" value="PROTEIN_KINASE_ST"/>
    <property type="match status" value="1"/>
</dbReference>
<dbReference type="Proteomes" id="UP001194580">
    <property type="component" value="Unassembled WGS sequence"/>
</dbReference>
<dbReference type="PROSITE" id="PS01351">
    <property type="entry name" value="MAPK"/>
    <property type="match status" value="1"/>
</dbReference>
<dbReference type="SMART" id="SM00220">
    <property type="entry name" value="S_TKc"/>
    <property type="match status" value="1"/>
</dbReference>
<organism evidence="13 14">
    <name type="scientific">Linnemannia exigua</name>
    <dbReference type="NCBI Taxonomy" id="604196"/>
    <lineage>
        <taxon>Eukaryota</taxon>
        <taxon>Fungi</taxon>
        <taxon>Fungi incertae sedis</taxon>
        <taxon>Mucoromycota</taxon>
        <taxon>Mortierellomycotina</taxon>
        <taxon>Mortierellomycetes</taxon>
        <taxon>Mortierellales</taxon>
        <taxon>Mortierellaceae</taxon>
        <taxon>Linnemannia</taxon>
    </lineage>
</organism>
<dbReference type="InterPro" id="IPR003527">
    <property type="entry name" value="MAP_kinase_CS"/>
</dbReference>
<dbReference type="Gene3D" id="3.30.200.20">
    <property type="entry name" value="Phosphorylase Kinase, domain 1"/>
    <property type="match status" value="1"/>
</dbReference>
<dbReference type="InterPro" id="IPR017441">
    <property type="entry name" value="Protein_kinase_ATP_BS"/>
</dbReference>
<evidence type="ECO:0000256" key="4">
    <source>
        <dbReference type="ARBA" id="ARBA00022679"/>
    </source>
</evidence>
<dbReference type="Pfam" id="PF00069">
    <property type="entry name" value="Pkinase"/>
    <property type="match status" value="1"/>
</dbReference>
<dbReference type="InterPro" id="IPR000719">
    <property type="entry name" value="Prot_kinase_dom"/>
</dbReference>
<accession>A0AAD4D659</accession>
<feature type="binding site" evidence="8">
    <location>
        <position position="49"/>
    </location>
    <ligand>
        <name>ATP</name>
        <dbReference type="ChEBI" id="CHEBI:30616"/>
    </ligand>
</feature>
<dbReference type="GO" id="GO:0005524">
    <property type="term" value="F:ATP binding"/>
    <property type="evidence" value="ECO:0007669"/>
    <property type="project" value="UniProtKB-UniRule"/>
</dbReference>
<keyword evidence="14" id="KW-1185">Reference proteome</keyword>
<keyword evidence="7 8" id="KW-0067">ATP-binding</keyword>
<comment type="similarity">
    <text evidence="10">Belongs to the protein kinase superfamily. Ser/Thr protein kinase family. MAP kinase subfamily.</text>
</comment>
<evidence type="ECO:0000256" key="9">
    <source>
        <dbReference type="RuleBase" id="RU000304"/>
    </source>
</evidence>
<keyword evidence="4 10" id="KW-0808">Transferase</keyword>
<evidence type="ECO:0000256" key="7">
    <source>
        <dbReference type="ARBA" id="ARBA00022840"/>
    </source>
</evidence>
<evidence type="ECO:0000256" key="5">
    <source>
        <dbReference type="ARBA" id="ARBA00022741"/>
    </source>
</evidence>
<dbReference type="PANTHER" id="PTHR24055">
    <property type="entry name" value="MITOGEN-ACTIVATED PROTEIN KINASE"/>
    <property type="match status" value="1"/>
</dbReference>
<evidence type="ECO:0000256" key="2">
    <source>
        <dbReference type="ARBA" id="ARBA00012411"/>
    </source>
</evidence>
<name>A0AAD4D659_9FUNG</name>
<comment type="activity regulation">
    <text evidence="10">Activated by threonine and tyrosine phosphorylation.</text>
</comment>
<dbReference type="InterPro" id="IPR008271">
    <property type="entry name" value="Ser/Thr_kinase_AS"/>
</dbReference>
<feature type="domain" description="Protein kinase" evidence="12">
    <location>
        <begin position="19"/>
        <end position="305"/>
    </location>
</feature>
<dbReference type="SUPFAM" id="SSF56112">
    <property type="entry name" value="Protein kinase-like (PK-like)"/>
    <property type="match status" value="1"/>
</dbReference>
<evidence type="ECO:0000256" key="6">
    <source>
        <dbReference type="ARBA" id="ARBA00022777"/>
    </source>
</evidence>
<comment type="similarity">
    <text evidence="1">Belongs to the protein kinase superfamily. CMGC Ser/Thr protein kinase family. MAP kinase subfamily.</text>
</comment>
<dbReference type="EMBL" id="JAAAIL010001408">
    <property type="protein sequence ID" value="KAG0269646.1"/>
    <property type="molecule type" value="Genomic_DNA"/>
</dbReference>
<comment type="catalytic activity">
    <reaction evidence="10">
        <text>L-threonyl-[protein] + ATP = O-phospho-L-threonyl-[protein] + ADP + H(+)</text>
        <dbReference type="Rhea" id="RHEA:46608"/>
        <dbReference type="Rhea" id="RHEA-COMP:11060"/>
        <dbReference type="Rhea" id="RHEA-COMP:11605"/>
        <dbReference type="ChEBI" id="CHEBI:15378"/>
        <dbReference type="ChEBI" id="CHEBI:30013"/>
        <dbReference type="ChEBI" id="CHEBI:30616"/>
        <dbReference type="ChEBI" id="CHEBI:61977"/>
        <dbReference type="ChEBI" id="CHEBI:456216"/>
        <dbReference type="EC" id="2.7.11.24"/>
    </reaction>
</comment>
<dbReference type="FunFam" id="1.10.510.10:FF:000013">
    <property type="entry name" value="Mitogen-activated protein kinase"/>
    <property type="match status" value="1"/>
</dbReference>
<dbReference type="InterPro" id="IPR050117">
    <property type="entry name" value="MAPK"/>
</dbReference>
<dbReference type="EC" id="2.7.11.24" evidence="2 10"/>
<reference evidence="13" key="1">
    <citation type="journal article" date="2020" name="Fungal Divers.">
        <title>Resolving the Mortierellaceae phylogeny through synthesis of multi-gene phylogenetics and phylogenomics.</title>
        <authorList>
            <person name="Vandepol N."/>
            <person name="Liber J."/>
            <person name="Desiro A."/>
            <person name="Na H."/>
            <person name="Kennedy M."/>
            <person name="Barry K."/>
            <person name="Grigoriev I.V."/>
            <person name="Miller A.N."/>
            <person name="O'Donnell K."/>
            <person name="Stajich J.E."/>
            <person name="Bonito G."/>
        </authorList>
    </citation>
    <scope>NUCLEOTIDE SEQUENCE</scope>
    <source>
        <strain evidence="13">NRRL 28262</strain>
    </source>
</reference>
<evidence type="ECO:0000259" key="12">
    <source>
        <dbReference type="PROSITE" id="PS50011"/>
    </source>
</evidence>
<dbReference type="AlphaFoldDB" id="A0AAD4D659"/>
<proteinExistence type="inferred from homology"/>
<dbReference type="FunFam" id="3.30.200.20:FF:000647">
    <property type="entry name" value="Mitogen-activated protein kinase"/>
    <property type="match status" value="1"/>
</dbReference>
<gene>
    <name evidence="13" type="primary">MPK1_1</name>
    <name evidence="13" type="ORF">BGZ95_001979</name>
</gene>
<keyword evidence="3 9" id="KW-0723">Serine/threonine-protein kinase</keyword>
<evidence type="ECO:0000256" key="10">
    <source>
        <dbReference type="RuleBase" id="RU361165"/>
    </source>
</evidence>
<evidence type="ECO:0000313" key="13">
    <source>
        <dbReference type="EMBL" id="KAG0269646.1"/>
    </source>
</evidence>